<organism evidence="5">
    <name type="scientific">Melampsora larici-populina (strain 98AG31 / pathotype 3-4-7)</name>
    <name type="common">Poplar leaf rust fungus</name>
    <dbReference type="NCBI Taxonomy" id="747676"/>
    <lineage>
        <taxon>Eukaryota</taxon>
        <taxon>Fungi</taxon>
        <taxon>Dikarya</taxon>
        <taxon>Basidiomycota</taxon>
        <taxon>Pucciniomycotina</taxon>
        <taxon>Pucciniomycetes</taxon>
        <taxon>Pucciniales</taxon>
        <taxon>Melampsoraceae</taxon>
        <taxon>Melampsora</taxon>
    </lineage>
</organism>
<evidence type="ECO:0000256" key="2">
    <source>
        <dbReference type="ARBA" id="ARBA00006330"/>
    </source>
</evidence>
<dbReference type="GO" id="GO:0003825">
    <property type="term" value="F:alpha,alpha-trehalose-phosphate synthase (UDP-forming) activity"/>
    <property type="evidence" value="ECO:0007669"/>
    <property type="project" value="TreeGrafter"/>
</dbReference>
<dbReference type="RefSeq" id="XP_007415629.1">
    <property type="nucleotide sequence ID" value="XM_007415567.1"/>
</dbReference>
<dbReference type="InParanoid" id="F4S2M8"/>
<proteinExistence type="inferred from homology"/>
<reference evidence="5" key="1">
    <citation type="journal article" date="2011" name="Proc. Natl. Acad. Sci. U.S.A.">
        <title>Obligate biotrophy features unraveled by the genomic analysis of rust fungi.</title>
        <authorList>
            <person name="Duplessis S."/>
            <person name="Cuomo C.A."/>
            <person name="Lin Y.-C."/>
            <person name="Aerts A."/>
            <person name="Tisserant E."/>
            <person name="Veneault-Fourrey C."/>
            <person name="Joly D.L."/>
            <person name="Hacquard S."/>
            <person name="Amselem J."/>
            <person name="Cantarel B.L."/>
            <person name="Chiu R."/>
            <person name="Coutinho P.M."/>
            <person name="Feau N."/>
            <person name="Field M."/>
            <person name="Frey P."/>
            <person name="Gelhaye E."/>
            <person name="Goldberg J."/>
            <person name="Grabherr M.G."/>
            <person name="Kodira C.D."/>
            <person name="Kohler A."/>
            <person name="Kuees U."/>
            <person name="Lindquist E.A."/>
            <person name="Lucas S.M."/>
            <person name="Mago R."/>
            <person name="Mauceli E."/>
            <person name="Morin E."/>
            <person name="Murat C."/>
            <person name="Pangilinan J.L."/>
            <person name="Park R."/>
            <person name="Pearson M."/>
            <person name="Quesneville H."/>
            <person name="Rouhier N."/>
            <person name="Sakthikumar S."/>
            <person name="Salamov A.A."/>
            <person name="Schmutz J."/>
            <person name="Selles B."/>
            <person name="Shapiro H."/>
            <person name="Tanguay P."/>
            <person name="Tuskan G.A."/>
            <person name="Henrissat B."/>
            <person name="Van de Peer Y."/>
            <person name="Rouze P."/>
            <person name="Ellis J.G."/>
            <person name="Dodds P.N."/>
            <person name="Schein J.E."/>
            <person name="Zhong S."/>
            <person name="Hamelin R.C."/>
            <person name="Grigoriev I.V."/>
            <person name="Szabo L.J."/>
            <person name="Martin F."/>
        </authorList>
    </citation>
    <scope>NUCLEOTIDE SEQUENCE [LARGE SCALE GENOMIC DNA]</scope>
    <source>
        <strain evidence="5">98AG31 / pathotype 3-4-7</strain>
    </source>
</reference>
<dbReference type="InterPro" id="IPR023214">
    <property type="entry name" value="HAD_sf"/>
</dbReference>
<dbReference type="NCBIfam" id="TIGR01484">
    <property type="entry name" value="HAD-SF-IIB"/>
    <property type="match status" value="1"/>
</dbReference>
<dbReference type="OrthoDB" id="2505795at2759"/>
<evidence type="ECO:0000313" key="4">
    <source>
        <dbReference type="EMBL" id="EGG01029.1"/>
    </source>
</evidence>
<dbReference type="Proteomes" id="UP000001072">
    <property type="component" value="Unassembled WGS sequence"/>
</dbReference>
<evidence type="ECO:0000256" key="1">
    <source>
        <dbReference type="ARBA" id="ARBA00005409"/>
    </source>
</evidence>
<gene>
    <name evidence="4" type="ORF">MELLADRAFT_124415</name>
</gene>
<evidence type="ECO:0000256" key="3">
    <source>
        <dbReference type="SAM" id="SignalP"/>
    </source>
</evidence>
<protein>
    <recommendedName>
        <fullName evidence="6">Trehalose-phosphatase</fullName>
    </recommendedName>
</protein>
<dbReference type="Gene3D" id="3.40.50.1000">
    <property type="entry name" value="HAD superfamily/HAD-like"/>
    <property type="match status" value="2"/>
</dbReference>
<dbReference type="VEuPathDB" id="FungiDB:MELLADRAFT_124415"/>
<feature type="signal peptide" evidence="3">
    <location>
        <begin position="1"/>
        <end position="26"/>
    </location>
</feature>
<name>F4S2M8_MELLP</name>
<dbReference type="AlphaFoldDB" id="F4S2M8"/>
<dbReference type="InterPro" id="IPR036412">
    <property type="entry name" value="HAD-like_sf"/>
</dbReference>
<dbReference type="InterPro" id="IPR001830">
    <property type="entry name" value="Glyco_trans_20"/>
</dbReference>
<evidence type="ECO:0008006" key="6">
    <source>
        <dbReference type="Google" id="ProtNLM"/>
    </source>
</evidence>
<dbReference type="PANTHER" id="PTHR10788">
    <property type="entry name" value="TREHALOSE-6-PHOSPHATE SYNTHASE"/>
    <property type="match status" value="1"/>
</dbReference>
<dbReference type="GO" id="GO:0005992">
    <property type="term" value="P:trehalose biosynthetic process"/>
    <property type="evidence" value="ECO:0007669"/>
    <property type="project" value="InterPro"/>
</dbReference>
<keyword evidence="5" id="KW-1185">Reference proteome</keyword>
<sequence>MGFNSSYIRFWAGLAISLSFNSISQSAFIPFIDGAKAAQQVTVKDISTLDNAKVVKDINAASDSEKGKVLLMFDIDGTLKSHLDKYKEKINPWVHDLLGSLSQDPRFAVYLNTGRSDESLRASYKGDEFKQMGWYAEHGTLFSAPGDSKATDLRDRTQRQWLGSTMELIEVSKSDGKELWPGKASRDQAKQATISFTTRHPNKEFDQFFEDLKEKLKETSVVTQHKETKTLIEVTPIGINKGTAVDHLMRQKQYDLALAAGDDERDFTMHERIRQNMMEAKKKAYSIIITQDSEKPTAANYKLGHFHDFVRDLLAELSPGYKNSYPLRKSPSMPWTQSVKLKNENDEIHQVIR</sequence>
<keyword evidence="3" id="KW-0732">Signal</keyword>
<dbReference type="InterPro" id="IPR003337">
    <property type="entry name" value="Trehalose_PPase"/>
</dbReference>
<dbReference type="eggNOG" id="KOG1050">
    <property type="taxonomic scope" value="Eukaryota"/>
</dbReference>
<dbReference type="SUPFAM" id="SSF56784">
    <property type="entry name" value="HAD-like"/>
    <property type="match status" value="1"/>
</dbReference>
<dbReference type="EMBL" id="GL883141">
    <property type="protein sequence ID" value="EGG01029.1"/>
    <property type="molecule type" value="Genomic_DNA"/>
</dbReference>
<dbReference type="PANTHER" id="PTHR10788:SF106">
    <property type="entry name" value="BCDNA.GH08860"/>
    <property type="match status" value="1"/>
</dbReference>
<accession>F4S2M8</accession>
<comment type="similarity">
    <text evidence="2">In the C-terminal section; belongs to the trehalose phosphatase family.</text>
</comment>
<dbReference type="KEGG" id="mlr:MELLADRAFT_124415"/>
<dbReference type="HOGENOM" id="CLU_785457_0_0_1"/>
<dbReference type="STRING" id="747676.F4S2M8"/>
<feature type="chain" id="PRO_5003321949" description="Trehalose-phosphatase" evidence="3">
    <location>
        <begin position="27"/>
        <end position="353"/>
    </location>
</feature>
<dbReference type="GeneID" id="18926764"/>
<dbReference type="Pfam" id="PF02358">
    <property type="entry name" value="Trehalose_PPase"/>
    <property type="match status" value="1"/>
</dbReference>
<comment type="similarity">
    <text evidence="1">In the N-terminal section; belongs to the glycosyltransferase 20 family.</text>
</comment>
<dbReference type="InterPro" id="IPR006379">
    <property type="entry name" value="HAD-SF_hydro_IIB"/>
</dbReference>
<evidence type="ECO:0000313" key="5">
    <source>
        <dbReference type="Proteomes" id="UP000001072"/>
    </source>
</evidence>